<protein>
    <submittedName>
        <fullName evidence="1">Uncharacterized protein</fullName>
    </submittedName>
</protein>
<dbReference type="EMBL" id="CAJVCE010000008">
    <property type="protein sequence ID" value="CAG7644542.1"/>
    <property type="molecule type" value="Genomic_DNA"/>
</dbReference>
<reference evidence="1 2" key="1">
    <citation type="submission" date="2021-06" db="EMBL/GenBank/DDBJ databases">
        <authorList>
            <person name="Criscuolo A."/>
        </authorList>
    </citation>
    <scope>NUCLEOTIDE SEQUENCE [LARGE SCALE GENOMIC DNA]</scope>
    <source>
        <strain evidence="2">CIP 111802</strain>
    </source>
</reference>
<dbReference type="RefSeq" id="WP_218099613.1">
    <property type="nucleotide sequence ID" value="NZ_CAJVCE010000008.1"/>
</dbReference>
<evidence type="ECO:0000313" key="2">
    <source>
        <dbReference type="Proteomes" id="UP000730618"/>
    </source>
</evidence>
<dbReference type="Proteomes" id="UP000730618">
    <property type="component" value="Unassembled WGS sequence"/>
</dbReference>
<gene>
    <name evidence="1" type="ORF">PAECIP111802_03304</name>
</gene>
<sequence>MLSAIRSLNDEVAVMSKCVPHDWHPYYPDNPVLGQVRPKQQWIEFDLGHEYEMQTVLPFAEPELLLKRIQCARQSGIDTCCLRLDRYDADAGNSAIYKPWGQLELQVFAKYAANPEIRLEQIVSEWEKEHFPGAAHLLGLATEVVRRMLFPQKLWLANHSNLPEHDYARTHLKDGNADRLPVWTSASKDRLAEQLCDRPTKEWIRILQADDEKTRFYLDVILAYMERHASQFDRHPQWLQGMHALRSWEELYRLYKAAYFAIRLIRHDPLAITVQDVRSKIDRLEEACGTYKQQHRQIKLSGKYAWEPHPKVIQSLRMQLE</sequence>
<proteinExistence type="predicted"/>
<keyword evidence="2" id="KW-1185">Reference proteome</keyword>
<organism evidence="1 2">
    <name type="scientific">Paenibacillus allorhizosphaerae</name>
    <dbReference type="NCBI Taxonomy" id="2849866"/>
    <lineage>
        <taxon>Bacteria</taxon>
        <taxon>Bacillati</taxon>
        <taxon>Bacillota</taxon>
        <taxon>Bacilli</taxon>
        <taxon>Bacillales</taxon>
        <taxon>Paenibacillaceae</taxon>
        <taxon>Paenibacillus</taxon>
    </lineage>
</organism>
<accession>A0ABM8VIX1</accession>
<name>A0ABM8VIX1_9BACL</name>
<comment type="caution">
    <text evidence="1">The sequence shown here is derived from an EMBL/GenBank/DDBJ whole genome shotgun (WGS) entry which is preliminary data.</text>
</comment>
<evidence type="ECO:0000313" key="1">
    <source>
        <dbReference type="EMBL" id="CAG7644542.1"/>
    </source>
</evidence>